<dbReference type="RefSeq" id="WP_254417036.1">
    <property type="nucleotide sequence ID" value="NZ_BAAAJB010000069.1"/>
</dbReference>
<accession>A0ABY5D180</accession>
<dbReference type="InterPro" id="IPR010982">
    <property type="entry name" value="Lambda_DNA-bd_dom_sf"/>
</dbReference>
<dbReference type="InterPro" id="IPR043917">
    <property type="entry name" value="DUF5753"/>
</dbReference>
<name>A0ABY5D180_9ACTN</name>
<dbReference type="CDD" id="cd00093">
    <property type="entry name" value="HTH_XRE"/>
    <property type="match status" value="1"/>
</dbReference>
<gene>
    <name evidence="2" type="ORF">NE857_19190</name>
</gene>
<dbReference type="Proteomes" id="UP001055940">
    <property type="component" value="Chromosome"/>
</dbReference>
<feature type="domain" description="DUF5753" evidence="1">
    <location>
        <begin position="92"/>
        <end position="259"/>
    </location>
</feature>
<evidence type="ECO:0000259" key="1">
    <source>
        <dbReference type="Pfam" id="PF19054"/>
    </source>
</evidence>
<dbReference type="EMBL" id="CP099837">
    <property type="protein sequence ID" value="USY17466.1"/>
    <property type="molecule type" value="Genomic_DNA"/>
</dbReference>
<evidence type="ECO:0000313" key="2">
    <source>
        <dbReference type="EMBL" id="USY17466.1"/>
    </source>
</evidence>
<evidence type="ECO:0000313" key="3">
    <source>
        <dbReference type="Proteomes" id="UP001055940"/>
    </source>
</evidence>
<dbReference type="Pfam" id="PF19054">
    <property type="entry name" value="DUF5753"/>
    <property type="match status" value="1"/>
</dbReference>
<reference evidence="2" key="1">
    <citation type="submission" date="2022-06" db="EMBL/GenBank/DDBJ databases">
        <authorList>
            <person name="Ping M."/>
        </authorList>
    </citation>
    <scope>NUCLEOTIDE SEQUENCE</scope>
    <source>
        <strain evidence="2">JCM11759T</strain>
    </source>
</reference>
<dbReference type="SUPFAM" id="SSF47413">
    <property type="entry name" value="lambda repressor-like DNA-binding domains"/>
    <property type="match status" value="1"/>
</dbReference>
<protein>
    <submittedName>
        <fullName evidence="2">Helix-turn-helix transcriptional regulator</fullName>
    </submittedName>
</protein>
<dbReference type="InterPro" id="IPR001387">
    <property type="entry name" value="Cro/C1-type_HTH"/>
</dbReference>
<sequence length="274" mass="30363">MGPLDHWEGFGARVWAARREHDYSLDYLAAQVYVTSEMLQEIETGALDPGRRVAQDLDRNLYLEGELWDAWGSAHLGTLLQGRVTITDVLPEAFQVRAYAPLVLPEPYLTDAYATALHRAERPMESLLLDDDRPHVGRLLPTSGAAPHHCLVIDETALTRTLADADTTRAQLLHLHRLAQSDRITVHIIPTGTPYHPGLRGAFWTLSFSPAHTLVYSPHARGPGHVISEPAHVKGYTDLYATLQGVALSADDSLHRITEIAARVPTPERRALHP</sequence>
<organism evidence="2 3">
    <name type="scientific">Nocardiopsis exhalans</name>
    <dbReference type="NCBI Taxonomy" id="163604"/>
    <lineage>
        <taxon>Bacteria</taxon>
        <taxon>Bacillati</taxon>
        <taxon>Actinomycetota</taxon>
        <taxon>Actinomycetes</taxon>
        <taxon>Streptosporangiales</taxon>
        <taxon>Nocardiopsidaceae</taxon>
        <taxon>Nocardiopsis</taxon>
    </lineage>
</organism>
<keyword evidence="3" id="KW-1185">Reference proteome</keyword>
<proteinExistence type="predicted"/>